<dbReference type="EMBL" id="SOQZ01000002">
    <property type="protein sequence ID" value="TDY12309.1"/>
    <property type="molecule type" value="Genomic_DNA"/>
</dbReference>
<keyword evidence="1" id="KW-0732">Signal</keyword>
<sequence length="123" mass="14149">MKSLIILSFLFGITFNSIAQESSIKRELDSLKTVHAVCDITSQIGKNIKTHDSLSKIQEKYKSQYLDIQSFKIGRTKLDKEKQIKEINTLIENNDKAIIENRALYHSLLEKLKVAEEKVKLLN</sequence>
<feature type="signal peptide" evidence="1">
    <location>
        <begin position="1"/>
        <end position="19"/>
    </location>
</feature>
<dbReference type="RefSeq" id="WP_131506676.1">
    <property type="nucleotide sequence ID" value="NZ_SOQZ01000002.1"/>
</dbReference>
<reference evidence="2 3" key="1">
    <citation type="submission" date="2019-03" db="EMBL/GenBank/DDBJ databases">
        <title>Genomic Encyclopedia of Type Strains, Phase III (KMG-III): the genomes of soil and plant-associated and newly described type strains.</title>
        <authorList>
            <person name="Whitman W."/>
        </authorList>
    </citation>
    <scope>NUCLEOTIDE SEQUENCE [LARGE SCALE GENOMIC DNA]</scope>
    <source>
        <strain evidence="2 3">CGMCC 1.10957</strain>
    </source>
</reference>
<keyword evidence="3" id="KW-1185">Reference proteome</keyword>
<protein>
    <submittedName>
        <fullName evidence="2">Uncharacterized protein</fullName>
    </submittedName>
</protein>
<proteinExistence type="predicted"/>
<accession>A0ABY2G703</accession>
<name>A0ABY2G703_9FLAO</name>
<gene>
    <name evidence="2" type="ORF">A8975_1072</name>
</gene>
<comment type="caution">
    <text evidence="2">The sequence shown here is derived from an EMBL/GenBank/DDBJ whole genome shotgun (WGS) entry which is preliminary data.</text>
</comment>
<organism evidence="2 3">
    <name type="scientific">Meridianimaribacter flavus</name>
    <dbReference type="NCBI Taxonomy" id="571115"/>
    <lineage>
        <taxon>Bacteria</taxon>
        <taxon>Pseudomonadati</taxon>
        <taxon>Bacteroidota</taxon>
        <taxon>Flavobacteriia</taxon>
        <taxon>Flavobacteriales</taxon>
        <taxon>Flavobacteriaceae</taxon>
        <taxon>Meridianimaribacter</taxon>
    </lineage>
</organism>
<feature type="chain" id="PRO_5046524709" evidence="1">
    <location>
        <begin position="20"/>
        <end position="123"/>
    </location>
</feature>
<evidence type="ECO:0000256" key="1">
    <source>
        <dbReference type="SAM" id="SignalP"/>
    </source>
</evidence>
<dbReference type="Proteomes" id="UP000294930">
    <property type="component" value="Unassembled WGS sequence"/>
</dbReference>
<evidence type="ECO:0000313" key="3">
    <source>
        <dbReference type="Proteomes" id="UP000294930"/>
    </source>
</evidence>
<evidence type="ECO:0000313" key="2">
    <source>
        <dbReference type="EMBL" id="TDY12309.1"/>
    </source>
</evidence>